<dbReference type="AlphaFoldDB" id="A0A7S8F759"/>
<dbReference type="Gene3D" id="1.25.40.10">
    <property type="entry name" value="Tetratricopeptide repeat domain"/>
    <property type="match status" value="1"/>
</dbReference>
<evidence type="ECO:0000259" key="1">
    <source>
        <dbReference type="Pfam" id="PF04052"/>
    </source>
</evidence>
<gene>
    <name evidence="2" type="ORF">IRL76_03910</name>
</gene>
<proteinExistence type="predicted"/>
<accession>A0A7S8F759</accession>
<dbReference type="Pfam" id="PF04052">
    <property type="entry name" value="TolB_N"/>
    <property type="match status" value="1"/>
</dbReference>
<evidence type="ECO:0000313" key="3">
    <source>
        <dbReference type="Proteomes" id="UP000594459"/>
    </source>
</evidence>
<name>A0A7S8F759_9SPHN</name>
<sequence>MIEPCDRPIMFELTHTAELSHWLGDLFDPAWRVFLGDVRTCVGLSQSPLTKASARDPLPPIDQLAVAVLPFVNMSSDPEQEHFSDGITEDIITDLSRVSELRVIPRSSVFTFKGKNVDTAVIARQLNVTHLLEGSVRRSGNRVRLTAQLIDAATSNHVWAQRYDRELSDIFDLQDELSTAIIEALKLRLVPTAPGTCALPGTRNLEAYDLFNRARALAGTMEIARLFSAPDLYRQCLAIDPDFGQAWVDYGLTLFTVLTYMPKNLFDSWEDLDLACKRSIELAPDNNTSLSLTAYKAQWEYDWPAAAAAISRIETIPDWSTGLLSVQWGLGYLADGIETCLAWCKSEPMILQSSLSLQMAFDLAHRPEEAAREYIRSKSLLGSRSATDLFAMYRAMVAGDHDAARGHLQAIVDQGEFPGVFWQDVLDRFDDPPNALQYLRGDFSNPEADHTLRMLLIAEFAAYFGDEDLAFAALRKGLVEQRHGFGVIHLWFPIYRELRKSPRFKQILVDIGLVDFWRKSGRWGDFVRPLGDDDFELIG</sequence>
<dbReference type="SUPFAM" id="SSF52964">
    <property type="entry name" value="TolB, N-terminal domain"/>
    <property type="match status" value="1"/>
</dbReference>
<evidence type="ECO:0000313" key="2">
    <source>
        <dbReference type="EMBL" id="QPD00377.1"/>
    </source>
</evidence>
<dbReference type="KEGG" id="qso:IRL76_03910"/>
<dbReference type="Proteomes" id="UP000594459">
    <property type="component" value="Chromosome"/>
</dbReference>
<dbReference type="InterPro" id="IPR007195">
    <property type="entry name" value="TolB_N"/>
</dbReference>
<dbReference type="GO" id="GO:0042597">
    <property type="term" value="C:periplasmic space"/>
    <property type="evidence" value="ECO:0007669"/>
    <property type="project" value="InterPro"/>
</dbReference>
<feature type="domain" description="TolB N-terminal" evidence="1">
    <location>
        <begin position="62"/>
        <end position="156"/>
    </location>
</feature>
<keyword evidence="3" id="KW-1185">Reference proteome</keyword>
<dbReference type="GO" id="GO:0015031">
    <property type="term" value="P:protein transport"/>
    <property type="evidence" value="ECO:0007669"/>
    <property type="project" value="InterPro"/>
</dbReference>
<dbReference type="Gene3D" id="3.40.50.10070">
    <property type="entry name" value="TolB, N-terminal domain"/>
    <property type="match status" value="1"/>
</dbReference>
<dbReference type="InterPro" id="IPR011990">
    <property type="entry name" value="TPR-like_helical_dom_sf"/>
</dbReference>
<dbReference type="EMBL" id="CP064654">
    <property type="protein sequence ID" value="QPD00377.1"/>
    <property type="molecule type" value="Genomic_DNA"/>
</dbReference>
<organism evidence="2 3">
    <name type="scientific">Qipengyuania soli</name>
    <dbReference type="NCBI Taxonomy" id="2782568"/>
    <lineage>
        <taxon>Bacteria</taxon>
        <taxon>Pseudomonadati</taxon>
        <taxon>Pseudomonadota</taxon>
        <taxon>Alphaproteobacteria</taxon>
        <taxon>Sphingomonadales</taxon>
        <taxon>Erythrobacteraceae</taxon>
        <taxon>Qipengyuania</taxon>
    </lineage>
</organism>
<protein>
    <recommendedName>
        <fullName evidence="1">TolB N-terminal domain-containing protein</fullName>
    </recommendedName>
</protein>
<reference evidence="2 3" key="1">
    <citation type="submission" date="2020-11" db="EMBL/GenBank/DDBJ databases">
        <title>The genome sequence of Erythrobacter sp. 6D36.</title>
        <authorList>
            <person name="Liu Y."/>
        </authorList>
    </citation>
    <scope>NUCLEOTIDE SEQUENCE [LARGE SCALE GENOMIC DNA]</scope>
    <source>
        <strain evidence="2 3">6D36</strain>
    </source>
</reference>